<dbReference type="EMBL" id="VEPZ02000229">
    <property type="protein sequence ID" value="KAE8729425.1"/>
    <property type="molecule type" value="Genomic_DNA"/>
</dbReference>
<protein>
    <submittedName>
        <fullName evidence="1">Uncharacterized protein</fullName>
    </submittedName>
</protein>
<name>A0A6A3CJA1_HIBSY</name>
<proteinExistence type="predicted"/>
<dbReference type="Proteomes" id="UP000436088">
    <property type="component" value="Unassembled WGS sequence"/>
</dbReference>
<keyword evidence="2" id="KW-1185">Reference proteome</keyword>
<sequence>METDYREHVVAELDCCVAFDVNAHSAPNMGFEGLKNMETAAFDVNAYSTANLCLDRQHGLKNMESDVVSEPLMELRQHMTRRMAWTTSTTVVVDRKSDGDRLRLGFRSSNLGVCEWNKLNWEGYPLLCNTRFELVDQ</sequence>
<gene>
    <name evidence="1" type="ORF">F3Y22_tig00003715pilonHSYRG00130</name>
</gene>
<comment type="caution">
    <text evidence="1">The sequence shown here is derived from an EMBL/GenBank/DDBJ whole genome shotgun (WGS) entry which is preliminary data.</text>
</comment>
<organism evidence="1 2">
    <name type="scientific">Hibiscus syriacus</name>
    <name type="common">Rose of Sharon</name>
    <dbReference type="NCBI Taxonomy" id="106335"/>
    <lineage>
        <taxon>Eukaryota</taxon>
        <taxon>Viridiplantae</taxon>
        <taxon>Streptophyta</taxon>
        <taxon>Embryophyta</taxon>
        <taxon>Tracheophyta</taxon>
        <taxon>Spermatophyta</taxon>
        <taxon>Magnoliopsida</taxon>
        <taxon>eudicotyledons</taxon>
        <taxon>Gunneridae</taxon>
        <taxon>Pentapetalae</taxon>
        <taxon>rosids</taxon>
        <taxon>malvids</taxon>
        <taxon>Malvales</taxon>
        <taxon>Malvaceae</taxon>
        <taxon>Malvoideae</taxon>
        <taxon>Hibiscus</taxon>
    </lineage>
</organism>
<dbReference type="AlphaFoldDB" id="A0A6A3CJA1"/>
<evidence type="ECO:0000313" key="2">
    <source>
        <dbReference type="Proteomes" id="UP000436088"/>
    </source>
</evidence>
<reference evidence="1" key="1">
    <citation type="submission" date="2019-09" db="EMBL/GenBank/DDBJ databases">
        <title>Draft genome information of white flower Hibiscus syriacus.</title>
        <authorList>
            <person name="Kim Y.-M."/>
        </authorList>
    </citation>
    <scope>NUCLEOTIDE SEQUENCE [LARGE SCALE GENOMIC DNA]</scope>
    <source>
        <strain evidence="1">YM2019G1</strain>
    </source>
</reference>
<accession>A0A6A3CJA1</accession>
<evidence type="ECO:0000313" key="1">
    <source>
        <dbReference type="EMBL" id="KAE8729425.1"/>
    </source>
</evidence>